<feature type="transmembrane region" description="Helical" evidence="1">
    <location>
        <begin position="67"/>
        <end position="86"/>
    </location>
</feature>
<keyword evidence="2" id="KW-0732">Signal</keyword>
<dbReference type="RefSeq" id="WP_396770712.1">
    <property type="nucleotide sequence ID" value="NZ_JBITLA010000011.1"/>
</dbReference>
<evidence type="ECO:0000256" key="2">
    <source>
        <dbReference type="SAM" id="SignalP"/>
    </source>
</evidence>
<protein>
    <submittedName>
        <fullName evidence="3">Uncharacterized protein</fullName>
    </submittedName>
</protein>
<evidence type="ECO:0000256" key="1">
    <source>
        <dbReference type="SAM" id="Phobius"/>
    </source>
</evidence>
<dbReference type="Proteomes" id="UP001612812">
    <property type="component" value="Unassembled WGS sequence"/>
</dbReference>
<reference evidence="3 4" key="1">
    <citation type="submission" date="2024-10" db="EMBL/GenBank/DDBJ databases">
        <title>The Natural Products Discovery Center: Release of the First 8490 Sequenced Strains for Exploring Actinobacteria Biosynthetic Diversity.</title>
        <authorList>
            <person name="Kalkreuter E."/>
            <person name="Kautsar S.A."/>
            <person name="Yang D."/>
            <person name="Bader C.D."/>
            <person name="Teijaro C.N."/>
            <person name="Fluegel L."/>
            <person name="Davis C.M."/>
            <person name="Simpson J.R."/>
            <person name="Lauterbach L."/>
            <person name="Steele A.D."/>
            <person name="Gui C."/>
            <person name="Meng S."/>
            <person name="Li G."/>
            <person name="Viehrig K."/>
            <person name="Ye F."/>
            <person name="Su P."/>
            <person name="Kiefer A.F."/>
            <person name="Nichols A."/>
            <person name="Cepeda A.J."/>
            <person name="Yan W."/>
            <person name="Fan B."/>
            <person name="Jiang Y."/>
            <person name="Adhikari A."/>
            <person name="Zheng C.-J."/>
            <person name="Schuster L."/>
            <person name="Cowan T.M."/>
            <person name="Smanski M.J."/>
            <person name="Chevrette M.G."/>
            <person name="De Carvalho L.P.S."/>
            <person name="Shen B."/>
        </authorList>
    </citation>
    <scope>NUCLEOTIDE SEQUENCE [LARGE SCALE GENOMIC DNA]</scope>
    <source>
        <strain evidence="3 4">NPDC049845</strain>
    </source>
</reference>
<keyword evidence="1" id="KW-1133">Transmembrane helix</keyword>
<keyword evidence="4" id="KW-1185">Reference proteome</keyword>
<dbReference type="EMBL" id="JBITLE010000003">
    <property type="protein sequence ID" value="MFI7262421.1"/>
    <property type="molecule type" value="Genomic_DNA"/>
</dbReference>
<gene>
    <name evidence="3" type="ORF">ACIBP4_09005</name>
</gene>
<organism evidence="3 4">
    <name type="scientific">Micromonospora maritima</name>
    <dbReference type="NCBI Taxonomy" id="986711"/>
    <lineage>
        <taxon>Bacteria</taxon>
        <taxon>Bacillati</taxon>
        <taxon>Actinomycetota</taxon>
        <taxon>Actinomycetes</taxon>
        <taxon>Micromonosporales</taxon>
        <taxon>Micromonosporaceae</taxon>
        <taxon>Micromonospora</taxon>
    </lineage>
</organism>
<comment type="caution">
    <text evidence="3">The sequence shown here is derived from an EMBL/GenBank/DDBJ whole genome shotgun (WGS) entry which is preliminary data.</text>
</comment>
<feature type="chain" id="PRO_5046599001" evidence="2">
    <location>
        <begin position="21"/>
        <end position="91"/>
    </location>
</feature>
<proteinExistence type="predicted"/>
<evidence type="ECO:0000313" key="4">
    <source>
        <dbReference type="Proteomes" id="UP001612812"/>
    </source>
</evidence>
<evidence type="ECO:0000313" key="3">
    <source>
        <dbReference type="EMBL" id="MFI7262421.1"/>
    </source>
</evidence>
<sequence length="91" mass="9658">MTPHRLAAACWLLATTLFLAANVGVGSAWRNPRFSWADHNVSDLGNVGCGVWDTTRPRLVCSPWHPAMNATFVAVGVLLALGVLLARCSAG</sequence>
<accession>A0ABW7ZHX5</accession>
<keyword evidence="1" id="KW-0472">Membrane</keyword>
<feature type="signal peptide" evidence="2">
    <location>
        <begin position="1"/>
        <end position="20"/>
    </location>
</feature>
<keyword evidence="1" id="KW-0812">Transmembrane</keyword>
<name>A0ABW7ZHX5_9ACTN</name>